<evidence type="ECO:0000313" key="2">
    <source>
        <dbReference type="EMBL" id="KAF2891928.1"/>
    </source>
</evidence>
<accession>A0A8K0GB44</accession>
<dbReference type="Proteomes" id="UP000801492">
    <property type="component" value="Unassembled WGS sequence"/>
</dbReference>
<gene>
    <name evidence="2" type="ORF">ILUMI_14245</name>
</gene>
<dbReference type="OrthoDB" id="6775559at2759"/>
<sequence>QAELLGEIKQLNKHNEELKQQVTMLQTTPTAATTQLSYAKVAQATTKVNLNRVTDVTPKPNHVIFITSKTGESGKTIQQKLTQTINTRTSKIKIKAMRTPSKALVIEAASQQDLETIANNPEIQKDLKCETPRKRKPLLIMYDISTKLTETELAETVYYQNLEGQMTIEEFKKQFALRFKTGPKNKSTAGKDLYRVPLDKDPRLYSGPHMP</sequence>
<dbReference type="EMBL" id="VTPC01019074">
    <property type="protein sequence ID" value="KAF2891928.1"/>
    <property type="molecule type" value="Genomic_DNA"/>
</dbReference>
<feature type="coiled-coil region" evidence="1">
    <location>
        <begin position="1"/>
        <end position="28"/>
    </location>
</feature>
<organism evidence="2 3">
    <name type="scientific">Ignelater luminosus</name>
    <name type="common">Cucubano</name>
    <name type="synonym">Pyrophorus luminosus</name>
    <dbReference type="NCBI Taxonomy" id="2038154"/>
    <lineage>
        <taxon>Eukaryota</taxon>
        <taxon>Metazoa</taxon>
        <taxon>Ecdysozoa</taxon>
        <taxon>Arthropoda</taxon>
        <taxon>Hexapoda</taxon>
        <taxon>Insecta</taxon>
        <taxon>Pterygota</taxon>
        <taxon>Neoptera</taxon>
        <taxon>Endopterygota</taxon>
        <taxon>Coleoptera</taxon>
        <taxon>Polyphaga</taxon>
        <taxon>Elateriformia</taxon>
        <taxon>Elateroidea</taxon>
        <taxon>Elateridae</taxon>
        <taxon>Agrypninae</taxon>
        <taxon>Pyrophorini</taxon>
        <taxon>Ignelater</taxon>
    </lineage>
</organism>
<protein>
    <submittedName>
        <fullName evidence="2">Uncharacterized protein</fullName>
    </submittedName>
</protein>
<evidence type="ECO:0000256" key="1">
    <source>
        <dbReference type="SAM" id="Coils"/>
    </source>
</evidence>
<name>A0A8K0GB44_IGNLU</name>
<reference evidence="2" key="1">
    <citation type="submission" date="2019-08" db="EMBL/GenBank/DDBJ databases">
        <title>The genome of the North American firefly Photinus pyralis.</title>
        <authorList>
            <consortium name="Photinus pyralis genome working group"/>
            <person name="Fallon T.R."/>
            <person name="Sander Lower S.E."/>
            <person name="Weng J.-K."/>
        </authorList>
    </citation>
    <scope>NUCLEOTIDE SEQUENCE</scope>
    <source>
        <strain evidence="2">TRF0915ILg1</strain>
        <tissue evidence="2">Whole body</tissue>
    </source>
</reference>
<comment type="caution">
    <text evidence="2">The sequence shown here is derived from an EMBL/GenBank/DDBJ whole genome shotgun (WGS) entry which is preliminary data.</text>
</comment>
<dbReference type="AlphaFoldDB" id="A0A8K0GB44"/>
<proteinExistence type="predicted"/>
<keyword evidence="3" id="KW-1185">Reference proteome</keyword>
<evidence type="ECO:0000313" key="3">
    <source>
        <dbReference type="Proteomes" id="UP000801492"/>
    </source>
</evidence>
<feature type="non-terminal residue" evidence="2">
    <location>
        <position position="1"/>
    </location>
</feature>
<keyword evidence="1" id="KW-0175">Coiled coil</keyword>